<evidence type="ECO:0000313" key="2">
    <source>
        <dbReference type="EMBL" id="PST41209.1"/>
    </source>
</evidence>
<keyword evidence="1" id="KW-0472">Membrane</keyword>
<dbReference type="EMBL" id="PYLP01000003">
    <property type="protein sequence ID" value="PST41209.1"/>
    <property type="molecule type" value="Genomic_DNA"/>
</dbReference>
<feature type="transmembrane region" description="Helical" evidence="1">
    <location>
        <begin position="15"/>
        <end position="33"/>
    </location>
</feature>
<gene>
    <name evidence="2" type="ORF">C7U55_03430</name>
</gene>
<reference evidence="3" key="1">
    <citation type="submission" date="2018-03" db="EMBL/GenBank/DDBJ databases">
        <title>Lachnoclostridium SNUG30370 gen.nov., sp.nov., isolated from human faeces.</title>
        <authorList>
            <person name="Seo B."/>
            <person name="Jeon K."/>
            <person name="Ko G."/>
        </authorList>
    </citation>
    <scope>NUCLEOTIDE SEQUENCE [LARGE SCALE GENOMIC DNA]</scope>
    <source>
        <strain evidence="3">SNUG30370</strain>
    </source>
</reference>
<protein>
    <submittedName>
        <fullName evidence="2">Uncharacterized protein</fullName>
    </submittedName>
</protein>
<organism evidence="2 3">
    <name type="scientific">Faecalibacillus faecis</name>
    <dbReference type="NCBI Taxonomy" id="1982628"/>
    <lineage>
        <taxon>Bacteria</taxon>
        <taxon>Bacillati</taxon>
        <taxon>Bacillota</taxon>
        <taxon>Erysipelotrichia</taxon>
        <taxon>Erysipelotrichales</taxon>
        <taxon>Coprobacillaceae</taxon>
        <taxon>Faecalibacillus</taxon>
    </lineage>
</organism>
<dbReference type="AlphaFoldDB" id="A0A2T3G0Z1"/>
<keyword evidence="1" id="KW-0812">Transmembrane</keyword>
<evidence type="ECO:0000256" key="1">
    <source>
        <dbReference type="SAM" id="Phobius"/>
    </source>
</evidence>
<keyword evidence="3" id="KW-1185">Reference proteome</keyword>
<comment type="caution">
    <text evidence="2">The sequence shown here is derived from an EMBL/GenBank/DDBJ whole genome shotgun (WGS) entry which is preliminary data.</text>
</comment>
<accession>A0A2T3G0Z1</accession>
<name>A0A2T3G0Z1_9FIRM</name>
<dbReference type="Proteomes" id="UP000241201">
    <property type="component" value="Unassembled WGS sequence"/>
</dbReference>
<proteinExistence type="predicted"/>
<evidence type="ECO:0000313" key="3">
    <source>
        <dbReference type="Proteomes" id="UP000241201"/>
    </source>
</evidence>
<keyword evidence="1" id="KW-1133">Transmembrane helix</keyword>
<sequence length="59" mass="7208">MDILWFFKYQHEKEYFLVAILTLATMVIKKMMLKPLFLEKNQQSQTIKAIDQFIKKRLN</sequence>